<dbReference type="InterPro" id="IPR046867">
    <property type="entry name" value="AldOxase/xan_DH_MoCoBD2"/>
</dbReference>
<dbReference type="Proteomes" id="UP001055580">
    <property type="component" value="Chromosome"/>
</dbReference>
<dbReference type="InterPro" id="IPR006311">
    <property type="entry name" value="TAT_signal"/>
</dbReference>
<sequence length="713" mass="75375">MNAFTPSRRGFLQGSSLILGLTLPMKGAMAQTGAAKPFAPNAFVRVSPDNSVTVIQKHVEFGQGPSTGVTTVVADEMDADWGQMRIEFSPANDPLYKNLAFGTMGVGGSSAIKESWMQMRTAGATARAMLVSAAAKRWGVPASAITVSKGVVSSGKRRATFGELAADAALLPVPTDVPLKTPDRWTLIGKENRKIDSLAKTDGSAVFTMDVARPGMVHSAILRPPAFGGAVRKVNADAAMAVPGVIDVKTVPRGVVVYAKDTWSAMRGRAALEVDWDFAKAETRTSEQMFADYAKAAAAPGKTAHAEGDAPAALARAARTIDGTYHFPFLAHAPMETLDHVIEVTNGRADVWVGSQFQVGEMAAIAGTLGIAPDKLTMHQQFAGGSFGRRATPDMGDGVEAAMACKAYGFKAPVKHVASREGDITGGRYRPLTLHRVRAGLDAAGNISGWEQVVAAQSFGIGTPMEAMLVQNGIDSTITEGTADDYAIPNQRVSQHIMPNGVPTLWWRSVGNTHTAFVKETMLDELLAMGGRDPVAGRLALMKEPRLKGVLEKVVAISNFGGKVPAGRTRGIAAHKSFDTYVAQVAEVSRGADGVPKVHKVWCAVDCGVPVNPNVIRAQMEGGIGFAVGHALYAEITLGEGGRVMQSNFDSYRSLRIGEMPEIEVAIIPSTEKPSGVGEPGVPPTAPAIANAWRKLTGKSVRRLPFIHPENLA</sequence>
<dbReference type="PIRSF" id="PIRSF036389">
    <property type="entry name" value="IOR_B"/>
    <property type="match status" value="1"/>
</dbReference>
<name>A0ABY4TQQ8_9SPHN</name>
<dbReference type="InterPro" id="IPR000674">
    <property type="entry name" value="Ald_Oxase/Xan_DH_a/b"/>
</dbReference>
<dbReference type="Gene3D" id="3.30.365.10">
    <property type="entry name" value="Aldehyde oxidase/xanthine dehydrogenase, molybdopterin binding domain"/>
    <property type="match status" value="4"/>
</dbReference>
<proteinExistence type="predicted"/>
<dbReference type="PROSITE" id="PS51318">
    <property type="entry name" value="TAT"/>
    <property type="match status" value="1"/>
</dbReference>
<feature type="signal peptide" evidence="1">
    <location>
        <begin position="1"/>
        <end position="30"/>
    </location>
</feature>
<protein>
    <submittedName>
        <fullName evidence="3">Xanthine dehydrogenase family protein molybdopterin-binding subunit</fullName>
    </submittedName>
</protein>
<dbReference type="InterPro" id="IPR012368">
    <property type="entry name" value="OxRdtase_Mopterin-bd_su_IorB"/>
</dbReference>
<dbReference type="Pfam" id="PF02738">
    <property type="entry name" value="MoCoBD_1"/>
    <property type="match status" value="1"/>
</dbReference>
<dbReference type="PANTHER" id="PTHR47495">
    <property type="entry name" value="ALDEHYDE DEHYDROGENASE"/>
    <property type="match status" value="1"/>
</dbReference>
<evidence type="ECO:0000313" key="3">
    <source>
        <dbReference type="EMBL" id="URW74708.1"/>
    </source>
</evidence>
<dbReference type="InterPro" id="IPR008274">
    <property type="entry name" value="AldOxase/xan_DH_MoCoBD1"/>
</dbReference>
<feature type="domain" description="Aldehyde oxidase/xanthine dehydrogenase a/b hammerhead" evidence="2">
    <location>
        <begin position="202"/>
        <end position="280"/>
    </location>
</feature>
<organism evidence="3 4">
    <name type="scientific">Sphingomonas donggukensis</name>
    <dbReference type="NCBI Taxonomy" id="2949093"/>
    <lineage>
        <taxon>Bacteria</taxon>
        <taxon>Pseudomonadati</taxon>
        <taxon>Pseudomonadota</taxon>
        <taxon>Alphaproteobacteria</taxon>
        <taxon>Sphingomonadales</taxon>
        <taxon>Sphingomonadaceae</taxon>
        <taxon>Sphingomonas</taxon>
    </lineage>
</organism>
<dbReference type="PANTHER" id="PTHR47495:SF2">
    <property type="entry name" value="ALDEHYDE DEHYDROGENASE"/>
    <property type="match status" value="1"/>
</dbReference>
<dbReference type="SMART" id="SM01008">
    <property type="entry name" value="Ald_Xan_dh_C"/>
    <property type="match status" value="1"/>
</dbReference>
<gene>
    <name evidence="3" type="ORF">M9980_08970</name>
</gene>
<dbReference type="Pfam" id="PF20256">
    <property type="entry name" value="MoCoBD_2"/>
    <property type="match status" value="2"/>
</dbReference>
<keyword evidence="4" id="KW-1185">Reference proteome</keyword>
<dbReference type="EMBL" id="CP098401">
    <property type="protein sequence ID" value="URW74708.1"/>
    <property type="molecule type" value="Genomic_DNA"/>
</dbReference>
<dbReference type="RefSeq" id="WP_250749546.1">
    <property type="nucleotide sequence ID" value="NZ_CP098401.1"/>
</dbReference>
<dbReference type="InterPro" id="IPR037165">
    <property type="entry name" value="AldOxase/xan_DH_Mopterin-bd_sf"/>
</dbReference>
<accession>A0ABY4TQQ8</accession>
<evidence type="ECO:0000259" key="2">
    <source>
        <dbReference type="SMART" id="SM01008"/>
    </source>
</evidence>
<dbReference type="InterPro" id="IPR052516">
    <property type="entry name" value="N-heterocyclic_Hydroxylase"/>
</dbReference>
<dbReference type="Gene3D" id="3.90.1170.50">
    <property type="entry name" value="Aldehyde oxidase/xanthine dehydrogenase, a/b hammerhead"/>
    <property type="match status" value="1"/>
</dbReference>
<evidence type="ECO:0000256" key="1">
    <source>
        <dbReference type="SAM" id="SignalP"/>
    </source>
</evidence>
<evidence type="ECO:0000313" key="4">
    <source>
        <dbReference type="Proteomes" id="UP001055580"/>
    </source>
</evidence>
<reference evidence="3" key="1">
    <citation type="submission" date="2022-05" db="EMBL/GenBank/DDBJ databases">
        <title>Sphingomonas sp. strain RMG20 Genome sequencing and assembly.</title>
        <authorList>
            <person name="Kim I."/>
        </authorList>
    </citation>
    <scope>NUCLEOTIDE SEQUENCE</scope>
    <source>
        <strain evidence="3">RMG20</strain>
    </source>
</reference>
<dbReference type="SUPFAM" id="SSF56003">
    <property type="entry name" value="Molybdenum cofactor-binding domain"/>
    <property type="match status" value="2"/>
</dbReference>
<feature type="chain" id="PRO_5046210816" evidence="1">
    <location>
        <begin position="31"/>
        <end position="713"/>
    </location>
</feature>
<keyword evidence="1" id="KW-0732">Signal</keyword>